<dbReference type="SMART" id="SM00389">
    <property type="entry name" value="HOX"/>
    <property type="match status" value="1"/>
</dbReference>
<dbReference type="InterPro" id="IPR009057">
    <property type="entry name" value="Homeodomain-like_sf"/>
</dbReference>
<feature type="compositionally biased region" description="Basic residues" evidence="6">
    <location>
        <begin position="248"/>
        <end position="258"/>
    </location>
</feature>
<dbReference type="CDD" id="cd00086">
    <property type="entry name" value="homeodomain"/>
    <property type="match status" value="1"/>
</dbReference>
<protein>
    <recommendedName>
        <fullName evidence="7">Homeobox domain-containing protein</fullName>
    </recommendedName>
</protein>
<feature type="compositionally biased region" description="Low complexity" evidence="6">
    <location>
        <begin position="1"/>
        <end position="14"/>
    </location>
</feature>
<dbReference type="GO" id="GO:0030154">
    <property type="term" value="P:cell differentiation"/>
    <property type="evidence" value="ECO:0007669"/>
    <property type="project" value="TreeGrafter"/>
</dbReference>
<evidence type="ECO:0000256" key="1">
    <source>
        <dbReference type="ARBA" id="ARBA00023125"/>
    </source>
</evidence>
<dbReference type="EMBL" id="JASBNA010000002">
    <property type="protein sequence ID" value="KAK7695293.1"/>
    <property type="molecule type" value="Genomic_DNA"/>
</dbReference>
<evidence type="ECO:0000256" key="5">
    <source>
        <dbReference type="RuleBase" id="RU000682"/>
    </source>
</evidence>
<feature type="domain" description="Homeobox" evidence="7">
    <location>
        <begin position="14"/>
        <end position="74"/>
    </location>
</feature>
<accession>A0AAW0GNX3</accession>
<proteinExistence type="predicted"/>
<evidence type="ECO:0000256" key="6">
    <source>
        <dbReference type="SAM" id="MobiDB-lite"/>
    </source>
</evidence>
<keyword evidence="3 4" id="KW-0539">Nucleus</keyword>
<dbReference type="PANTHER" id="PTHR24324:SF9">
    <property type="entry name" value="HOMEOBOX DOMAIN-CONTAINING PROTEIN"/>
    <property type="match status" value="1"/>
</dbReference>
<dbReference type="GO" id="GO:0000981">
    <property type="term" value="F:DNA-binding transcription factor activity, RNA polymerase II-specific"/>
    <property type="evidence" value="ECO:0007669"/>
    <property type="project" value="InterPro"/>
</dbReference>
<feature type="compositionally biased region" description="Polar residues" evidence="6">
    <location>
        <begin position="89"/>
        <end position="100"/>
    </location>
</feature>
<keyword evidence="2 4" id="KW-0371">Homeobox</keyword>
<reference evidence="8 9" key="1">
    <citation type="submission" date="2022-09" db="EMBL/GenBank/DDBJ databases">
        <authorList>
            <person name="Palmer J.M."/>
        </authorList>
    </citation>
    <scope>NUCLEOTIDE SEQUENCE [LARGE SCALE GENOMIC DNA]</scope>
    <source>
        <strain evidence="8 9">DSM 7382</strain>
    </source>
</reference>
<feature type="compositionally biased region" description="Low complexity" evidence="6">
    <location>
        <begin position="147"/>
        <end position="162"/>
    </location>
</feature>
<organism evidence="8 9">
    <name type="scientific">Cerrena zonata</name>
    <dbReference type="NCBI Taxonomy" id="2478898"/>
    <lineage>
        <taxon>Eukaryota</taxon>
        <taxon>Fungi</taxon>
        <taxon>Dikarya</taxon>
        <taxon>Basidiomycota</taxon>
        <taxon>Agaricomycotina</taxon>
        <taxon>Agaricomycetes</taxon>
        <taxon>Polyporales</taxon>
        <taxon>Cerrenaceae</taxon>
        <taxon>Cerrena</taxon>
    </lineage>
</organism>
<keyword evidence="9" id="KW-1185">Reference proteome</keyword>
<dbReference type="InterPro" id="IPR001356">
    <property type="entry name" value="HD"/>
</dbReference>
<evidence type="ECO:0000256" key="4">
    <source>
        <dbReference type="PROSITE-ProRule" id="PRU00108"/>
    </source>
</evidence>
<name>A0AAW0GNX3_9APHY</name>
<dbReference type="InterPro" id="IPR051000">
    <property type="entry name" value="Homeobox_DNA-bind_prot"/>
</dbReference>
<dbReference type="GO" id="GO:0000978">
    <property type="term" value="F:RNA polymerase II cis-regulatory region sequence-specific DNA binding"/>
    <property type="evidence" value="ECO:0007669"/>
    <property type="project" value="TreeGrafter"/>
</dbReference>
<dbReference type="PROSITE" id="PS50071">
    <property type="entry name" value="HOMEOBOX_2"/>
    <property type="match status" value="1"/>
</dbReference>
<comment type="caution">
    <text evidence="8">The sequence shown here is derived from an EMBL/GenBank/DDBJ whole genome shotgun (WGS) entry which is preliminary data.</text>
</comment>
<feature type="region of interest" description="Disordered" evidence="6">
    <location>
        <begin position="89"/>
        <end position="169"/>
    </location>
</feature>
<dbReference type="SUPFAM" id="SSF46689">
    <property type="entry name" value="Homeodomain-like"/>
    <property type="match status" value="1"/>
</dbReference>
<dbReference type="AlphaFoldDB" id="A0AAW0GNX3"/>
<gene>
    <name evidence="8" type="ORF">QCA50_002483</name>
</gene>
<evidence type="ECO:0000259" key="7">
    <source>
        <dbReference type="PROSITE" id="PS50071"/>
    </source>
</evidence>
<feature type="region of interest" description="Disordered" evidence="6">
    <location>
        <begin position="1"/>
        <end position="20"/>
    </location>
</feature>
<keyword evidence="1 4" id="KW-0238">DNA-binding</keyword>
<feature type="DNA-binding region" description="Homeobox" evidence="4">
    <location>
        <begin position="16"/>
        <end position="75"/>
    </location>
</feature>
<dbReference type="Proteomes" id="UP001385951">
    <property type="component" value="Unassembled WGS sequence"/>
</dbReference>
<dbReference type="InterPro" id="IPR017970">
    <property type="entry name" value="Homeobox_CS"/>
</dbReference>
<evidence type="ECO:0000313" key="8">
    <source>
        <dbReference type="EMBL" id="KAK7695293.1"/>
    </source>
</evidence>
<feature type="region of interest" description="Disordered" evidence="6">
    <location>
        <begin position="241"/>
        <end position="267"/>
    </location>
</feature>
<feature type="compositionally biased region" description="Basic and acidic residues" evidence="6">
    <location>
        <begin position="105"/>
        <end position="114"/>
    </location>
</feature>
<evidence type="ECO:0000313" key="9">
    <source>
        <dbReference type="Proteomes" id="UP001385951"/>
    </source>
</evidence>
<sequence>MSKASSSSTRSTSSEIPFTRRRLLPEQIAALQALFQTKSHPSKEERGAIASELGLELKSVNVWYQNRRRSAKKQALAWKPEIIPVSHRIPTNSKNPTSLTLDRIAASRERRDVSSRSSRPPLTPKVNRIRTEPEAMPSPTELWEHIPSSPQAPSSSPGAESARLSKLPSGSKTLRSLEWACAKARAEGNLDEDSDDEVYVHTSKHNSSPRKLSWSLGVEDMIPDDEQDTDIDLDEIITPDTSLTLSPRKPHWTRHSKEKKSSLPSEQMEAAMTLLVFKDS</sequence>
<dbReference type="PANTHER" id="PTHR24324">
    <property type="entry name" value="HOMEOBOX PROTEIN HHEX"/>
    <property type="match status" value="1"/>
</dbReference>
<evidence type="ECO:0000256" key="2">
    <source>
        <dbReference type="ARBA" id="ARBA00023155"/>
    </source>
</evidence>
<dbReference type="Pfam" id="PF00046">
    <property type="entry name" value="Homeodomain"/>
    <property type="match status" value="1"/>
</dbReference>
<dbReference type="PROSITE" id="PS00027">
    <property type="entry name" value="HOMEOBOX_1"/>
    <property type="match status" value="1"/>
</dbReference>
<comment type="subcellular location">
    <subcellularLocation>
        <location evidence="4 5">Nucleus</location>
    </subcellularLocation>
</comment>
<evidence type="ECO:0000256" key="3">
    <source>
        <dbReference type="ARBA" id="ARBA00023242"/>
    </source>
</evidence>
<dbReference type="GO" id="GO:0005634">
    <property type="term" value="C:nucleus"/>
    <property type="evidence" value="ECO:0007669"/>
    <property type="project" value="UniProtKB-SubCell"/>
</dbReference>
<dbReference type="Gene3D" id="1.10.10.60">
    <property type="entry name" value="Homeodomain-like"/>
    <property type="match status" value="1"/>
</dbReference>